<organism evidence="1 2">
    <name type="scientific">Peribacillus simplex</name>
    <dbReference type="NCBI Taxonomy" id="1478"/>
    <lineage>
        <taxon>Bacteria</taxon>
        <taxon>Bacillati</taxon>
        <taxon>Bacillota</taxon>
        <taxon>Bacilli</taxon>
        <taxon>Bacillales</taxon>
        <taxon>Bacillaceae</taxon>
        <taxon>Peribacillus</taxon>
    </lineage>
</organism>
<protein>
    <submittedName>
        <fullName evidence="1">Uncharacterized protein</fullName>
    </submittedName>
</protein>
<evidence type="ECO:0000313" key="1">
    <source>
        <dbReference type="EMBL" id="KWW20498.1"/>
    </source>
</evidence>
<dbReference type="AlphaFoldDB" id="A0A109MZ37"/>
<proteinExistence type="predicted"/>
<accession>A0A109MZ37</accession>
<evidence type="ECO:0000313" key="2">
    <source>
        <dbReference type="Proteomes" id="UP000064189"/>
    </source>
</evidence>
<keyword evidence="2" id="KW-1185">Reference proteome</keyword>
<dbReference type="Proteomes" id="UP000064189">
    <property type="component" value="Unassembled WGS sequence"/>
</dbReference>
<dbReference type="EMBL" id="LNNH01000016">
    <property type="protein sequence ID" value="KWW20498.1"/>
    <property type="molecule type" value="Genomic_DNA"/>
</dbReference>
<name>A0A109MZ37_9BACI</name>
<reference evidence="1 2" key="1">
    <citation type="submission" date="2015-11" db="EMBL/GenBank/DDBJ databases">
        <title>Genome Sequence of Bacillus simplex strain VanAntwerpen2.</title>
        <authorList>
            <person name="Couger M.B."/>
        </authorList>
    </citation>
    <scope>NUCLEOTIDE SEQUENCE [LARGE SCALE GENOMIC DNA]</scope>
    <source>
        <strain evidence="1 2">VanAntwerpen02</strain>
    </source>
</reference>
<gene>
    <name evidence="1" type="ORF">AS888_18215</name>
</gene>
<sequence>MSDNLFQLYGSLEFRFVIEDLFCYPVAEGMINMKFTSISPANIDELCIAFESCLTRHDITFKYVDMREENGIISFIFCNDPEEARSVELESDRFIGLETDYIAKEILEPILPRLKEFAQTNNHRFG</sequence>
<comment type="caution">
    <text evidence="1">The sequence shown here is derived from an EMBL/GenBank/DDBJ whole genome shotgun (WGS) entry which is preliminary data.</text>
</comment>